<protein>
    <submittedName>
        <fullName evidence="3">Protein of uncharacterized function (DUF732)</fullName>
    </submittedName>
</protein>
<dbReference type="Pfam" id="PF05305">
    <property type="entry name" value="DUF732"/>
    <property type="match status" value="1"/>
</dbReference>
<reference evidence="3 4" key="1">
    <citation type="submission" date="2018-12" db="EMBL/GenBank/DDBJ databases">
        <authorList>
            <consortium name="Pathogen Informatics"/>
        </authorList>
    </citation>
    <scope>NUCLEOTIDE SEQUENCE [LARGE SCALE GENOMIC DNA]</scope>
    <source>
        <strain evidence="3 4">NCTC10437</strain>
    </source>
</reference>
<name>A0A448IJX9_MYCAU</name>
<dbReference type="Proteomes" id="UP000279306">
    <property type="component" value="Chromosome"/>
</dbReference>
<proteinExistence type="predicted"/>
<feature type="chain" id="PRO_5039421280" evidence="1">
    <location>
        <begin position="38"/>
        <end position="131"/>
    </location>
</feature>
<dbReference type="EMBL" id="LR134356">
    <property type="protein sequence ID" value="VEG52597.1"/>
    <property type="molecule type" value="Genomic_DNA"/>
</dbReference>
<dbReference type="RefSeq" id="WP_083442926.1">
    <property type="nucleotide sequence ID" value="NZ_CVQQ01000001.1"/>
</dbReference>
<evidence type="ECO:0000256" key="1">
    <source>
        <dbReference type="SAM" id="SignalP"/>
    </source>
</evidence>
<evidence type="ECO:0000313" key="3">
    <source>
        <dbReference type="EMBL" id="VEG52597.1"/>
    </source>
</evidence>
<organism evidence="3 4">
    <name type="scientific">Mycolicibacterium aurum</name>
    <name type="common">Mycobacterium aurum</name>
    <dbReference type="NCBI Taxonomy" id="1791"/>
    <lineage>
        <taxon>Bacteria</taxon>
        <taxon>Bacillati</taxon>
        <taxon>Actinomycetota</taxon>
        <taxon>Actinomycetes</taxon>
        <taxon>Mycobacteriales</taxon>
        <taxon>Mycobacteriaceae</taxon>
        <taxon>Mycolicibacterium</taxon>
    </lineage>
</organism>
<keyword evidence="4" id="KW-1185">Reference proteome</keyword>
<dbReference type="STRING" id="1791.GCA_001049355_00488"/>
<sequence>MTVRPARADTDPRCSRRWRIAPLACLAITALPVSAVAAGTAQADAVAYLVNVTVRPGYHFANADAALAYGHSLCDAMADGAGYPQLVSTIERDFATTDEYQATYLLGQAANELCPGQIWQLRRSAADSHIS</sequence>
<feature type="domain" description="DUF732" evidence="2">
    <location>
        <begin position="46"/>
        <end position="115"/>
    </location>
</feature>
<dbReference type="InterPro" id="IPR007969">
    <property type="entry name" value="DUF732"/>
</dbReference>
<keyword evidence="1" id="KW-0732">Signal</keyword>
<dbReference type="AlphaFoldDB" id="A0A448IJX9"/>
<dbReference type="KEGG" id="mauu:NCTC10437_01535"/>
<gene>
    <name evidence="3" type="ORF">NCTC10437_01535</name>
</gene>
<feature type="signal peptide" evidence="1">
    <location>
        <begin position="1"/>
        <end position="37"/>
    </location>
</feature>
<dbReference type="OrthoDB" id="4729208at2"/>
<accession>A0A448IJX9</accession>
<evidence type="ECO:0000313" key="4">
    <source>
        <dbReference type="Proteomes" id="UP000279306"/>
    </source>
</evidence>
<evidence type="ECO:0000259" key="2">
    <source>
        <dbReference type="Pfam" id="PF05305"/>
    </source>
</evidence>